<protein>
    <submittedName>
        <fullName evidence="4">Dienelactone hydrolase family protein</fullName>
    </submittedName>
</protein>
<dbReference type="Gene3D" id="3.40.50.1820">
    <property type="entry name" value="alpha/beta hydrolase"/>
    <property type="match status" value="1"/>
</dbReference>
<comment type="caution">
    <text evidence="4">The sequence shown here is derived from an EMBL/GenBank/DDBJ whole genome shotgun (WGS) entry which is preliminary data.</text>
</comment>
<dbReference type="PANTHER" id="PTHR10655:SF17">
    <property type="entry name" value="LYSOPHOSPHOLIPASE-LIKE PROTEIN 1"/>
    <property type="match status" value="1"/>
</dbReference>
<evidence type="ECO:0000313" key="4">
    <source>
        <dbReference type="EMBL" id="MCE4557181.1"/>
    </source>
</evidence>
<reference evidence="4 5" key="1">
    <citation type="submission" date="2021-12" db="EMBL/GenBank/DDBJ databases">
        <title>Genome seq of P8.</title>
        <authorList>
            <person name="Seo T."/>
        </authorList>
    </citation>
    <scope>NUCLEOTIDE SEQUENCE [LARGE SCALE GENOMIC DNA]</scope>
    <source>
        <strain evidence="4 5">P8</strain>
    </source>
</reference>
<dbReference type="InterPro" id="IPR050565">
    <property type="entry name" value="LYPA1-2/EST-like"/>
</dbReference>
<evidence type="ECO:0000256" key="2">
    <source>
        <dbReference type="ARBA" id="ARBA00022801"/>
    </source>
</evidence>
<name>A0ABS8Y2I3_9BURK</name>
<dbReference type="EMBL" id="JAJTWU010000009">
    <property type="protein sequence ID" value="MCE4557181.1"/>
    <property type="molecule type" value="Genomic_DNA"/>
</dbReference>
<dbReference type="PANTHER" id="PTHR10655">
    <property type="entry name" value="LYSOPHOSPHOLIPASE-RELATED"/>
    <property type="match status" value="1"/>
</dbReference>
<dbReference type="RefSeq" id="WP_233374556.1">
    <property type="nucleotide sequence ID" value="NZ_JAJTWU010000009.1"/>
</dbReference>
<accession>A0ABS8Y2I3</accession>
<dbReference type="GO" id="GO:0016787">
    <property type="term" value="F:hydrolase activity"/>
    <property type="evidence" value="ECO:0007669"/>
    <property type="project" value="UniProtKB-KW"/>
</dbReference>
<comment type="similarity">
    <text evidence="1">Belongs to the AB hydrolase superfamily. AB hydrolase 2 family.</text>
</comment>
<evidence type="ECO:0000313" key="5">
    <source>
        <dbReference type="Proteomes" id="UP001200741"/>
    </source>
</evidence>
<evidence type="ECO:0000256" key="1">
    <source>
        <dbReference type="ARBA" id="ARBA00006499"/>
    </source>
</evidence>
<dbReference type="InterPro" id="IPR003140">
    <property type="entry name" value="PLipase/COase/thioEstase"/>
</dbReference>
<organism evidence="4 5">
    <name type="scientific">Pelomonas cellulosilytica</name>
    <dbReference type="NCBI Taxonomy" id="2906762"/>
    <lineage>
        <taxon>Bacteria</taxon>
        <taxon>Pseudomonadati</taxon>
        <taxon>Pseudomonadota</taxon>
        <taxon>Betaproteobacteria</taxon>
        <taxon>Burkholderiales</taxon>
        <taxon>Sphaerotilaceae</taxon>
        <taxon>Roseateles</taxon>
    </lineage>
</organism>
<gene>
    <name evidence="4" type="ORF">LXT13_22555</name>
</gene>
<proteinExistence type="inferred from homology"/>
<feature type="domain" description="Phospholipase/carboxylesterase/thioesterase" evidence="3">
    <location>
        <begin position="12"/>
        <end position="214"/>
    </location>
</feature>
<keyword evidence="5" id="KW-1185">Reference proteome</keyword>
<dbReference type="Proteomes" id="UP001200741">
    <property type="component" value="Unassembled WGS sequence"/>
</dbReference>
<keyword evidence="2 4" id="KW-0378">Hydrolase</keyword>
<dbReference type="Pfam" id="PF02230">
    <property type="entry name" value="Abhydrolase_2"/>
    <property type="match status" value="1"/>
</dbReference>
<sequence length="219" mass="23867">MLDTHEIETAPNPRTTLIVLHGLGADGYDFVPICGELQLQALGPVRYVFPHAPTRPVTINGGYPMRAWYDIRMADLVRQEDEAGLRESQQQIAALIDRERERGVAAERIVVMGFSQGCAMTLMTALRYPHRLGGAVGLSGYLPLAATAAAERHAANADLPIFMAHGTQDPIVPLARGTASRDALVALGHDVEWHDYPMPHSVCAEEVADLNAWLLQQLG</sequence>
<dbReference type="SUPFAM" id="SSF53474">
    <property type="entry name" value="alpha/beta-Hydrolases"/>
    <property type="match status" value="1"/>
</dbReference>
<evidence type="ECO:0000259" key="3">
    <source>
        <dbReference type="Pfam" id="PF02230"/>
    </source>
</evidence>
<dbReference type="InterPro" id="IPR029058">
    <property type="entry name" value="AB_hydrolase_fold"/>
</dbReference>